<organism evidence="8">
    <name type="scientific">Fusarium odoratissimum (strain NRRL 54006)</name>
    <dbReference type="NCBI Taxonomy" id="1089451"/>
    <lineage>
        <taxon>Eukaryota</taxon>
        <taxon>Fungi</taxon>
        <taxon>Dikarya</taxon>
        <taxon>Ascomycota</taxon>
        <taxon>Pezizomycotina</taxon>
        <taxon>Sordariomycetes</taxon>
        <taxon>Hypocreomycetidae</taxon>
        <taxon>Hypocreales</taxon>
        <taxon>Nectriaceae</taxon>
        <taxon>Fusarium</taxon>
        <taxon>Fusarium oxysporum species complex</taxon>
        <taxon>Fusarium oxysporum f. sp. cubense (strain race 4)</taxon>
    </lineage>
</organism>
<dbReference type="RefSeq" id="XP_031053382.1">
    <property type="nucleotide sequence ID" value="XM_031216943.1"/>
</dbReference>
<dbReference type="VEuPathDB" id="FungiDB:FOIG_15566"/>
<dbReference type="Proteomes" id="UP000030685">
    <property type="component" value="Unassembled WGS sequence"/>
</dbReference>
<evidence type="ECO:0000256" key="1">
    <source>
        <dbReference type="ARBA" id="ARBA00001974"/>
    </source>
</evidence>
<reference evidence="8" key="1">
    <citation type="submission" date="2011-11" db="EMBL/GenBank/DDBJ databases">
        <title>The Genome Sequence of Fusarium oxysporum II5.</title>
        <authorList>
            <consortium name="The Broad Institute Genome Sequencing Platform"/>
            <person name="Ma L.-J."/>
            <person name="Gale L.R."/>
            <person name="Schwartz D.C."/>
            <person name="Zhou S."/>
            <person name="Corby-Kistler H."/>
            <person name="Young S.K."/>
            <person name="Zeng Q."/>
            <person name="Gargeya S."/>
            <person name="Fitzgerald M."/>
            <person name="Haas B."/>
            <person name="Abouelleil A."/>
            <person name="Alvarado L."/>
            <person name="Arachchi H.M."/>
            <person name="Berlin A."/>
            <person name="Brown A."/>
            <person name="Chapman S.B."/>
            <person name="Chen Z."/>
            <person name="Dunbar C."/>
            <person name="Freedman E."/>
            <person name="Gearin G."/>
            <person name="Goldberg J."/>
            <person name="Griggs A."/>
            <person name="Gujja S."/>
            <person name="Heiman D."/>
            <person name="Howarth C."/>
            <person name="Larson L."/>
            <person name="Lui A."/>
            <person name="MacDonald P.J.P."/>
            <person name="Montmayeur A."/>
            <person name="Murphy C."/>
            <person name="Neiman D."/>
            <person name="Pearson M."/>
            <person name="Priest M."/>
            <person name="Roberts A."/>
            <person name="Saif S."/>
            <person name="Shea T."/>
            <person name="Shenoy N."/>
            <person name="Sisk P."/>
            <person name="Stolte C."/>
            <person name="Sykes S."/>
            <person name="Wortman J."/>
            <person name="Nusbaum C."/>
            <person name="Birren B."/>
        </authorList>
    </citation>
    <scope>NUCLEOTIDE SEQUENCE [LARGE SCALE GENOMIC DNA]</scope>
    <source>
        <strain evidence="8">54006</strain>
    </source>
</reference>
<accession>X0IR45</accession>
<dbReference type="InterPro" id="IPR002938">
    <property type="entry name" value="FAD-bd"/>
</dbReference>
<dbReference type="PANTHER" id="PTHR47178:SF5">
    <property type="entry name" value="FAD-BINDING DOMAIN-CONTAINING PROTEIN"/>
    <property type="match status" value="1"/>
</dbReference>
<sequence>MGNFRVCIVGGGLAGSLLANGLINNGVDTIIFERDEATLKREGYQIRLGDPALTGLASCLTDSQLESIVQKLGRYSSSSKTAPSICNTKFQTILDLSALPTYSKSSAINRVVLRDLLLDPVIAEGKVKFGKHFSHYEIIENGPSGNESVKVNFTDGSSEYCDILVAADGSGSKINKQIGAKNLVDMKSHVAFLSKGNATKVRLRQLPPRLLDGPVLVFKNGISLYYALYLPASQQKGGSQEQDDDFDFDENQASFYWSLTVPRELCPFDNPSDVPDRRQFCLDMVRDWAPEYHVMLSAGAGDEDNITVTRLRASEKLSKDWRQRLRAHNGNVPEEGHPRVWLVGDAVHAMQPNRQDTRGMGGNQAMRDIADMLPELLALTRAAEVGPPLSAREIETRCNAYEKKMIDRSFAWVAKSGGTAQPIEELESADFLKTIDLDGVLGRVISFLAGLLLPVATILYKTAKRSKQ</sequence>
<feature type="transmembrane region" description="Helical" evidence="6">
    <location>
        <begin position="440"/>
        <end position="460"/>
    </location>
</feature>
<keyword evidence="5" id="KW-0503">Monooxygenase</keyword>
<dbReference type="GO" id="GO:0071949">
    <property type="term" value="F:FAD binding"/>
    <property type="evidence" value="ECO:0007669"/>
    <property type="project" value="InterPro"/>
</dbReference>
<proteinExistence type="predicted"/>
<evidence type="ECO:0000256" key="4">
    <source>
        <dbReference type="ARBA" id="ARBA00023002"/>
    </source>
</evidence>
<keyword evidence="4" id="KW-0560">Oxidoreductase</keyword>
<keyword evidence="6" id="KW-0472">Membrane</keyword>
<evidence type="ECO:0000259" key="7">
    <source>
        <dbReference type="Pfam" id="PF01494"/>
    </source>
</evidence>
<gene>
    <name evidence="8" type="ORF">FOIG_15566</name>
</gene>
<dbReference type="GO" id="GO:0004497">
    <property type="term" value="F:monooxygenase activity"/>
    <property type="evidence" value="ECO:0007669"/>
    <property type="project" value="UniProtKB-KW"/>
</dbReference>
<keyword evidence="2" id="KW-0285">Flavoprotein</keyword>
<dbReference type="SUPFAM" id="SSF51905">
    <property type="entry name" value="FAD/NAD(P)-binding domain"/>
    <property type="match status" value="1"/>
</dbReference>
<dbReference type="EMBL" id="JH658319">
    <property type="protein sequence ID" value="EXL91292.1"/>
    <property type="molecule type" value="Genomic_DNA"/>
</dbReference>
<dbReference type="Gene3D" id="3.50.50.60">
    <property type="entry name" value="FAD/NAD(P)-binding domain"/>
    <property type="match status" value="1"/>
</dbReference>
<reference evidence="8" key="2">
    <citation type="submission" date="2012-05" db="EMBL/GenBank/DDBJ databases">
        <title>The Genome Annotation of Fusarium oxysporum II5.</title>
        <authorList>
            <consortium name="The Broad Institute Genomics Platform"/>
            <person name="Ma L.-J."/>
            <person name="Corby-Kistler H."/>
            <person name="Broz K."/>
            <person name="Gale L.R."/>
            <person name="Jonkers W."/>
            <person name="O'Donnell K."/>
            <person name="Ploetz R."/>
            <person name="Steinberg C."/>
            <person name="Schwartz D.C."/>
            <person name="VanEtten H."/>
            <person name="Zhou S."/>
            <person name="Young S.K."/>
            <person name="Zeng Q."/>
            <person name="Gargeya S."/>
            <person name="Fitzgerald M."/>
            <person name="Abouelleil A."/>
            <person name="Alvarado L."/>
            <person name="Chapman S.B."/>
            <person name="Gainer-Dewar J."/>
            <person name="Goldberg J."/>
            <person name="Griggs A."/>
            <person name="Gujja S."/>
            <person name="Hansen M."/>
            <person name="Howarth C."/>
            <person name="Imamovic A."/>
            <person name="Ireland A."/>
            <person name="Larimer J."/>
            <person name="McCowan C."/>
            <person name="Murphy C."/>
            <person name="Pearson M."/>
            <person name="Poon T.W."/>
            <person name="Priest M."/>
            <person name="Roberts A."/>
            <person name="Saif S."/>
            <person name="Shea T."/>
            <person name="Sykes S."/>
            <person name="Wortman J."/>
            <person name="Nusbaum C."/>
            <person name="Birren B."/>
        </authorList>
    </citation>
    <scope>NUCLEOTIDE SEQUENCE</scope>
    <source>
        <strain evidence="8">54006</strain>
    </source>
</reference>
<evidence type="ECO:0000256" key="5">
    <source>
        <dbReference type="ARBA" id="ARBA00023033"/>
    </source>
</evidence>
<evidence type="ECO:0000256" key="6">
    <source>
        <dbReference type="SAM" id="Phobius"/>
    </source>
</evidence>
<dbReference type="PRINTS" id="PR00420">
    <property type="entry name" value="RNGMNOXGNASE"/>
</dbReference>
<protein>
    <recommendedName>
        <fullName evidence="7">FAD-binding domain-containing protein</fullName>
    </recommendedName>
</protein>
<evidence type="ECO:0000313" key="8">
    <source>
        <dbReference type="EMBL" id="EXL91292.1"/>
    </source>
</evidence>
<dbReference type="PANTHER" id="PTHR47178">
    <property type="entry name" value="MONOOXYGENASE, FAD-BINDING"/>
    <property type="match status" value="1"/>
</dbReference>
<comment type="cofactor">
    <cofactor evidence="1">
        <name>FAD</name>
        <dbReference type="ChEBI" id="CHEBI:57692"/>
    </cofactor>
</comment>
<evidence type="ECO:0000256" key="2">
    <source>
        <dbReference type="ARBA" id="ARBA00022630"/>
    </source>
</evidence>
<name>X0IR45_FUSO5</name>
<dbReference type="InterPro" id="IPR036188">
    <property type="entry name" value="FAD/NAD-bd_sf"/>
</dbReference>
<keyword evidence="3" id="KW-0274">FAD</keyword>
<evidence type="ECO:0000256" key="3">
    <source>
        <dbReference type="ARBA" id="ARBA00022827"/>
    </source>
</evidence>
<feature type="domain" description="FAD-binding" evidence="7">
    <location>
        <begin position="5"/>
        <end position="182"/>
    </location>
</feature>
<keyword evidence="6" id="KW-0812">Transmembrane</keyword>
<dbReference type="HOGENOM" id="CLU_009665_3_1_1"/>
<dbReference type="AlphaFoldDB" id="X0IR45"/>
<dbReference type="GeneID" id="42040741"/>
<dbReference type="Pfam" id="PF01494">
    <property type="entry name" value="FAD_binding_3"/>
    <property type="match status" value="1"/>
</dbReference>
<keyword evidence="6" id="KW-1133">Transmembrane helix</keyword>